<evidence type="ECO:0000256" key="1">
    <source>
        <dbReference type="SAM" id="Phobius"/>
    </source>
</evidence>
<organism evidence="2 3">
    <name type="scientific">Pedobacter zeae</name>
    <dbReference type="NCBI Taxonomy" id="1737356"/>
    <lineage>
        <taxon>Bacteria</taxon>
        <taxon>Pseudomonadati</taxon>
        <taxon>Bacteroidota</taxon>
        <taxon>Sphingobacteriia</taxon>
        <taxon>Sphingobacteriales</taxon>
        <taxon>Sphingobacteriaceae</taxon>
        <taxon>Pedobacter</taxon>
    </lineage>
</organism>
<keyword evidence="1" id="KW-0472">Membrane</keyword>
<feature type="transmembrane region" description="Helical" evidence="1">
    <location>
        <begin position="26"/>
        <end position="46"/>
    </location>
</feature>
<keyword evidence="3" id="KW-1185">Reference proteome</keyword>
<protein>
    <submittedName>
        <fullName evidence="2">Uncharacterized protein</fullName>
    </submittedName>
</protein>
<gene>
    <name evidence="2" type="ORF">GCM10007422_12340</name>
</gene>
<evidence type="ECO:0000313" key="3">
    <source>
        <dbReference type="Proteomes" id="UP000642938"/>
    </source>
</evidence>
<proteinExistence type="predicted"/>
<dbReference type="EMBL" id="BMHZ01000001">
    <property type="protein sequence ID" value="GGG99469.1"/>
    <property type="molecule type" value="Genomic_DNA"/>
</dbReference>
<accession>A0ABQ1XPD5</accession>
<reference evidence="3" key="1">
    <citation type="journal article" date="2019" name="Int. J. Syst. Evol. Microbiol.">
        <title>The Global Catalogue of Microorganisms (GCM) 10K type strain sequencing project: providing services to taxonomists for standard genome sequencing and annotation.</title>
        <authorList>
            <consortium name="The Broad Institute Genomics Platform"/>
            <consortium name="The Broad Institute Genome Sequencing Center for Infectious Disease"/>
            <person name="Wu L."/>
            <person name="Ma J."/>
        </authorList>
    </citation>
    <scope>NUCLEOTIDE SEQUENCE [LARGE SCALE GENOMIC DNA]</scope>
    <source>
        <strain evidence="3">CGMCC 1.15287</strain>
    </source>
</reference>
<keyword evidence="1" id="KW-1133">Transmembrane helix</keyword>
<dbReference type="Proteomes" id="UP000642938">
    <property type="component" value="Unassembled WGS sequence"/>
</dbReference>
<evidence type="ECO:0000313" key="2">
    <source>
        <dbReference type="EMBL" id="GGG99469.1"/>
    </source>
</evidence>
<comment type="caution">
    <text evidence="2">The sequence shown here is derived from an EMBL/GenBank/DDBJ whole genome shotgun (WGS) entry which is preliminary data.</text>
</comment>
<name>A0ABQ1XPD5_9SPHI</name>
<sequence length="107" mass="12328">MHDNKHFDTSSGSAQRDRSVKPILKMHPYIEILFSLFLATSGMLMIRKLRTLKRRRTSNVKGSYATEKQIKLISKKISIKFTMVLFALIMIVAITILIEKGIMTVTW</sequence>
<keyword evidence="1" id="KW-0812">Transmembrane</keyword>
<feature type="transmembrane region" description="Helical" evidence="1">
    <location>
        <begin position="77"/>
        <end position="98"/>
    </location>
</feature>